<dbReference type="EMBL" id="GGEC01078908">
    <property type="protein sequence ID" value="MBX59392.1"/>
    <property type="molecule type" value="Transcribed_RNA"/>
</dbReference>
<name>A0A2P2PXB5_RHIMU</name>
<sequence length="51" mass="5893">MHKKIWQLIGSLLTYFEKQCLVVLPQKGLLCMRSSMSQHVSLKMTLKSSQL</sequence>
<dbReference type="AlphaFoldDB" id="A0A2P2PXB5"/>
<accession>A0A2P2PXB5</accession>
<reference evidence="1" key="1">
    <citation type="submission" date="2018-02" db="EMBL/GenBank/DDBJ databases">
        <title>Rhizophora mucronata_Transcriptome.</title>
        <authorList>
            <person name="Meera S.P."/>
            <person name="Sreeshan A."/>
            <person name="Augustine A."/>
        </authorList>
    </citation>
    <scope>NUCLEOTIDE SEQUENCE</scope>
    <source>
        <tissue evidence="1">Leaf</tissue>
    </source>
</reference>
<evidence type="ECO:0000313" key="1">
    <source>
        <dbReference type="EMBL" id="MBX59392.1"/>
    </source>
</evidence>
<organism evidence="1">
    <name type="scientific">Rhizophora mucronata</name>
    <name type="common">Asiatic mangrove</name>
    <dbReference type="NCBI Taxonomy" id="61149"/>
    <lineage>
        <taxon>Eukaryota</taxon>
        <taxon>Viridiplantae</taxon>
        <taxon>Streptophyta</taxon>
        <taxon>Embryophyta</taxon>
        <taxon>Tracheophyta</taxon>
        <taxon>Spermatophyta</taxon>
        <taxon>Magnoliopsida</taxon>
        <taxon>eudicotyledons</taxon>
        <taxon>Gunneridae</taxon>
        <taxon>Pentapetalae</taxon>
        <taxon>rosids</taxon>
        <taxon>fabids</taxon>
        <taxon>Malpighiales</taxon>
        <taxon>Rhizophoraceae</taxon>
        <taxon>Rhizophora</taxon>
    </lineage>
</organism>
<proteinExistence type="predicted"/>
<protein>
    <submittedName>
        <fullName evidence="1">Uncharacterized protein</fullName>
    </submittedName>
</protein>